<reference evidence="2 3" key="1">
    <citation type="journal article" date="2018" name="Mol. Plant">
        <title>The genome of Artemisia annua provides insight into the evolution of Asteraceae family and artemisinin biosynthesis.</title>
        <authorList>
            <person name="Shen Q."/>
            <person name="Zhang L."/>
            <person name="Liao Z."/>
            <person name="Wang S."/>
            <person name="Yan T."/>
            <person name="Shi P."/>
            <person name="Liu M."/>
            <person name="Fu X."/>
            <person name="Pan Q."/>
            <person name="Wang Y."/>
            <person name="Lv Z."/>
            <person name="Lu X."/>
            <person name="Zhang F."/>
            <person name="Jiang W."/>
            <person name="Ma Y."/>
            <person name="Chen M."/>
            <person name="Hao X."/>
            <person name="Li L."/>
            <person name="Tang Y."/>
            <person name="Lv G."/>
            <person name="Zhou Y."/>
            <person name="Sun X."/>
            <person name="Brodelius P.E."/>
            <person name="Rose J.K.C."/>
            <person name="Tang K."/>
        </authorList>
    </citation>
    <scope>NUCLEOTIDE SEQUENCE [LARGE SCALE GENOMIC DNA]</scope>
    <source>
        <strain evidence="3">cv. Huhao1</strain>
        <tissue evidence="2">Leaf</tissue>
    </source>
</reference>
<dbReference type="STRING" id="35608.A0A2U1NS25"/>
<evidence type="ECO:0000313" key="2">
    <source>
        <dbReference type="EMBL" id="PWA76294.1"/>
    </source>
</evidence>
<comment type="caution">
    <text evidence="2">The sequence shown here is derived from an EMBL/GenBank/DDBJ whole genome shotgun (WGS) entry which is preliminary data.</text>
</comment>
<dbReference type="PANTHER" id="PTHR45648:SF179">
    <property type="entry name" value="SGNH HYDROLASE-TYPE ESTERASE DOMAIN-CONTAINING PROTEIN-RELATED"/>
    <property type="match status" value="1"/>
</dbReference>
<proteinExistence type="predicted"/>
<dbReference type="PANTHER" id="PTHR45648">
    <property type="entry name" value="GDSL LIPASE/ACYLHYDROLASE FAMILY PROTEIN (AFU_ORTHOLOGUE AFUA_4G14700)"/>
    <property type="match status" value="1"/>
</dbReference>
<accession>A0A2U1NS25</accession>
<keyword evidence="3" id="KW-1185">Reference proteome</keyword>
<gene>
    <name evidence="2" type="ORF">CTI12_AA233900</name>
</gene>
<dbReference type="OrthoDB" id="1600564at2759"/>
<dbReference type="GO" id="GO:0016787">
    <property type="term" value="F:hydrolase activity"/>
    <property type="evidence" value="ECO:0007669"/>
    <property type="project" value="UniProtKB-KW"/>
</dbReference>
<evidence type="ECO:0000313" key="3">
    <source>
        <dbReference type="Proteomes" id="UP000245207"/>
    </source>
</evidence>
<organism evidence="2 3">
    <name type="scientific">Artemisia annua</name>
    <name type="common">Sweet wormwood</name>
    <dbReference type="NCBI Taxonomy" id="35608"/>
    <lineage>
        <taxon>Eukaryota</taxon>
        <taxon>Viridiplantae</taxon>
        <taxon>Streptophyta</taxon>
        <taxon>Embryophyta</taxon>
        <taxon>Tracheophyta</taxon>
        <taxon>Spermatophyta</taxon>
        <taxon>Magnoliopsida</taxon>
        <taxon>eudicotyledons</taxon>
        <taxon>Gunneridae</taxon>
        <taxon>Pentapetalae</taxon>
        <taxon>asterids</taxon>
        <taxon>campanulids</taxon>
        <taxon>Asterales</taxon>
        <taxon>Asteraceae</taxon>
        <taxon>Asteroideae</taxon>
        <taxon>Anthemideae</taxon>
        <taxon>Artemisiinae</taxon>
        <taxon>Artemisia</taxon>
    </lineage>
</organism>
<dbReference type="InterPro" id="IPR036514">
    <property type="entry name" value="SGNH_hydro_sf"/>
</dbReference>
<protein>
    <submittedName>
        <fullName evidence="2">SGNH hydrolase-type esterase domain-containing protein</fullName>
    </submittedName>
</protein>
<dbReference type="Proteomes" id="UP000245207">
    <property type="component" value="Unassembled WGS sequence"/>
</dbReference>
<dbReference type="Gene3D" id="3.40.50.1110">
    <property type="entry name" value="SGNH hydrolase"/>
    <property type="match status" value="1"/>
</dbReference>
<sequence>MAAALYNPQLEDMLTSLNNEVGSHVFVGVNTRKILNDFMSDPIAYGQAACCGQGPCNGMGLCTAMSNLCSNSEQYAFWDNMRT</sequence>
<keyword evidence="1 2" id="KW-0378">Hydrolase</keyword>
<name>A0A2U1NS25_ARTAN</name>
<dbReference type="AlphaFoldDB" id="A0A2U1NS25"/>
<dbReference type="EMBL" id="PKPP01002285">
    <property type="protein sequence ID" value="PWA76294.1"/>
    <property type="molecule type" value="Genomic_DNA"/>
</dbReference>
<evidence type="ECO:0000256" key="1">
    <source>
        <dbReference type="ARBA" id="ARBA00022801"/>
    </source>
</evidence>
<dbReference type="InterPro" id="IPR051058">
    <property type="entry name" value="GDSL_Est/Lipase"/>
</dbReference>